<organism evidence="10 11">
    <name type="scientific">Branchiostoma lanceolatum</name>
    <name type="common">Common lancelet</name>
    <name type="synonym">Amphioxus lanceolatum</name>
    <dbReference type="NCBI Taxonomy" id="7740"/>
    <lineage>
        <taxon>Eukaryota</taxon>
        <taxon>Metazoa</taxon>
        <taxon>Chordata</taxon>
        <taxon>Cephalochordata</taxon>
        <taxon>Leptocardii</taxon>
        <taxon>Amphioxiformes</taxon>
        <taxon>Branchiostomatidae</taxon>
        <taxon>Branchiostoma</taxon>
    </lineage>
</organism>
<dbReference type="SUPFAM" id="SSF49723">
    <property type="entry name" value="Lipase/lipooxygenase domain (PLAT/LH2 domain)"/>
    <property type="match status" value="1"/>
</dbReference>
<sequence>MRFNGNITIATAQTWIEFFRRSVVATVGSSLRTVPATGAILVDAGMSYDPEGVLDSAAFTYDWACRVLDLHCCHVVGQQKNGTNPGQLLYEPTTDFPVRTLGAVVNISVQVRPGNSTTYQGVYAVVHVVTTESSPGLTLECETNCDPGNTLQVEPLELHTESDILGTTEFALTEYPAGFLLQDWTLSKNASDIRLKVPSDVFKVEGFYTIRLTDVFGDLTRISEWRFHVYNNPEPTSAENGDFSTVCALLPADGVSLLDTFCVQCEEFTDPLGPIQTEVTLELVPNVNDMATVKFPGDIPATDRRIVRPPLRFWIMGMMLEKLSMVPIENRYGIRGVALSVVMLTDVPELVSGKSQNQEATTVGFECLDIMDDTYLNHLFPEYPNRQLFADISMPQIHVRIQREEQTDVSEKVYHVGGDSDSLVRVPSYSALPNGDCPVEKNAGVQYLESNFNPYEYSNNSQVVRSEVIGLHVKCGNITLPVSGLSDPIDILIRRKNESFEESIYAFQSSSLLGNLTVKIALNSLYEESSPFTLHDRTRFLFEKGSVDSFLVSTAQPLGGLTHLRVWHDSSGHSPGWFLRQIVVTNRGTGETSFFLCNRWLAADEDDGKVHRILIQAEPDEMTKFQNLFFAKSARDMNDDHVWFSVLGRPARSPFTRVQRLSCCLTLMYCTMLANIMFFGRGDDFDPPAPIRFAGMVIKPPISLPELMISIQSAAIILPVNLIIVFLFRHAKSATKPNGEKEQKVKTTTVNRTKQMPSLTYHSDDPDTPTSWSYVIGVWRYPGFTGGSSGHPQPQASRVESNNSTNEPENSKKAKFSLPLWTTYIAWFLIWAASFVASYFTVLYTLSFGRAKAEAWLVTFLTTFFTDLFLMQPFKLLAVAVLFALIAKEPIEDEDPPPSSLQEDEEYLQTNADNLKRPETATGWTNYFRKEKARDSNASNKKDHEPARLHNILAKQREARKRRSMVLEVLFFGLFLTVLLVMSYVERSTMAYHMTQNIQNTIIGGGEVSFSEVKDISSFWTWMNLSFIPVMYGASMNNVKDNQEDALQFSYLVGPVQLRNIRIKPDLNCQIPVQMMAVESHCNLPYSEGVADTHNYIQGWIPDNSTDNTTDDVCTENPVPSDATRSPTYSHCDDGQEMWKYTFVSFANGFPYVGQHGIYRGGGYVASLGTTNQSSSNITAYLQQHSWLDNQTRAVFIEVTLYNPHVDLFSVFSIAVEFTNTGGVYRSSEAVTLRLRQHDAVLLLVLRGFLALFLVYFAFTEAKKLFVRPLDYVIEVWNWMELFIVTTENDVQFQYIYA</sequence>
<dbReference type="PANTHER" id="PTHR10877">
    <property type="entry name" value="POLYCYSTIN FAMILY MEMBER"/>
    <property type="match status" value="1"/>
</dbReference>
<comment type="similarity">
    <text evidence="2">Belongs to the polycystin family.</text>
</comment>
<dbReference type="InterPro" id="IPR036392">
    <property type="entry name" value="PLAT/LH2_dom_sf"/>
</dbReference>
<evidence type="ECO:0000256" key="8">
    <source>
        <dbReference type="SAM" id="Phobius"/>
    </source>
</evidence>
<dbReference type="EMBL" id="OV696695">
    <property type="protein sequence ID" value="CAH1239179.1"/>
    <property type="molecule type" value="Genomic_DNA"/>
</dbReference>
<evidence type="ECO:0000256" key="5">
    <source>
        <dbReference type="ARBA" id="ARBA00023136"/>
    </source>
</evidence>
<evidence type="ECO:0000256" key="1">
    <source>
        <dbReference type="ARBA" id="ARBA00004141"/>
    </source>
</evidence>
<gene>
    <name evidence="10" type="primary">PKDREJ</name>
    <name evidence="10" type="ORF">BLAG_LOCUS3543</name>
</gene>
<dbReference type="InterPro" id="IPR001024">
    <property type="entry name" value="PLAT/LH2_dom"/>
</dbReference>
<dbReference type="InterPro" id="IPR002859">
    <property type="entry name" value="PKD/REJ-like"/>
</dbReference>
<dbReference type="InterPro" id="IPR046791">
    <property type="entry name" value="Polycystin_dom"/>
</dbReference>
<evidence type="ECO:0000256" key="4">
    <source>
        <dbReference type="ARBA" id="ARBA00022989"/>
    </source>
</evidence>
<protein>
    <submittedName>
        <fullName evidence="10">PKDREJ protein</fullName>
    </submittedName>
</protein>
<dbReference type="OrthoDB" id="10056483at2759"/>
<comment type="subcellular location">
    <subcellularLocation>
        <location evidence="1">Membrane</location>
        <topology evidence="1">Multi-pass membrane protein</topology>
    </subcellularLocation>
</comment>
<dbReference type="GO" id="GO:0050982">
    <property type="term" value="P:detection of mechanical stimulus"/>
    <property type="evidence" value="ECO:0007669"/>
    <property type="project" value="TreeGrafter"/>
</dbReference>
<feature type="transmembrane region" description="Helical" evidence="8">
    <location>
        <begin position="707"/>
        <end position="728"/>
    </location>
</feature>
<evidence type="ECO:0000313" key="10">
    <source>
        <dbReference type="EMBL" id="CAH1239179.1"/>
    </source>
</evidence>
<feature type="transmembrane region" description="Helical" evidence="8">
    <location>
        <begin position="821"/>
        <end position="844"/>
    </location>
</feature>
<feature type="transmembrane region" description="Helical" evidence="8">
    <location>
        <begin position="856"/>
        <end position="886"/>
    </location>
</feature>
<name>A0A8J9W3S5_BRALA</name>
<feature type="transmembrane region" description="Helical" evidence="8">
    <location>
        <begin position="1240"/>
        <end position="1259"/>
    </location>
</feature>
<keyword evidence="3 8" id="KW-0812">Transmembrane</keyword>
<feature type="transmembrane region" description="Helical" evidence="8">
    <location>
        <begin position="965"/>
        <end position="985"/>
    </location>
</feature>
<dbReference type="PANTHER" id="PTHR10877:SF194">
    <property type="entry name" value="LOCATION OF VULVA DEFECTIVE 1"/>
    <property type="match status" value="1"/>
</dbReference>
<reference evidence="10" key="1">
    <citation type="submission" date="2022-01" db="EMBL/GenBank/DDBJ databases">
        <authorList>
            <person name="Braso-Vives M."/>
        </authorList>
    </citation>
    <scope>NUCLEOTIDE SEQUENCE</scope>
</reference>
<dbReference type="GO" id="GO:0016020">
    <property type="term" value="C:membrane"/>
    <property type="evidence" value="ECO:0007669"/>
    <property type="project" value="UniProtKB-SubCell"/>
</dbReference>
<dbReference type="InterPro" id="IPR051223">
    <property type="entry name" value="Polycystin"/>
</dbReference>
<accession>A0A8J9W3S5</accession>
<evidence type="ECO:0000259" key="9">
    <source>
        <dbReference type="PROSITE" id="PS50095"/>
    </source>
</evidence>
<keyword evidence="5 8" id="KW-0472">Membrane</keyword>
<feature type="domain" description="PLAT" evidence="9">
    <location>
        <begin position="498"/>
        <end position="615"/>
    </location>
</feature>
<dbReference type="PROSITE" id="PS50095">
    <property type="entry name" value="PLAT"/>
    <property type="match status" value="1"/>
</dbReference>
<feature type="region of interest" description="Disordered" evidence="7">
    <location>
        <begin position="786"/>
        <end position="811"/>
    </location>
</feature>
<keyword evidence="11" id="KW-1185">Reference proteome</keyword>
<comment type="caution">
    <text evidence="6">Lacks conserved residue(s) required for the propagation of feature annotation.</text>
</comment>
<proteinExistence type="inferred from homology"/>
<dbReference type="Proteomes" id="UP000838412">
    <property type="component" value="Chromosome 10"/>
</dbReference>
<feature type="compositionally biased region" description="Polar residues" evidence="7">
    <location>
        <begin position="790"/>
        <end position="799"/>
    </location>
</feature>
<evidence type="ECO:0000256" key="3">
    <source>
        <dbReference type="ARBA" id="ARBA00022692"/>
    </source>
</evidence>
<keyword evidence="4 8" id="KW-1133">Transmembrane helix</keyword>
<dbReference type="SMART" id="SM00308">
    <property type="entry name" value="LH2"/>
    <property type="match status" value="1"/>
</dbReference>
<evidence type="ECO:0000313" key="11">
    <source>
        <dbReference type="Proteomes" id="UP000838412"/>
    </source>
</evidence>
<dbReference type="GO" id="GO:0005262">
    <property type="term" value="F:calcium channel activity"/>
    <property type="evidence" value="ECO:0007669"/>
    <property type="project" value="TreeGrafter"/>
</dbReference>
<dbReference type="Pfam" id="PF20519">
    <property type="entry name" value="Polycystin_dom"/>
    <property type="match status" value="1"/>
</dbReference>
<dbReference type="Pfam" id="PF02010">
    <property type="entry name" value="REJ"/>
    <property type="match status" value="1"/>
</dbReference>
<evidence type="ECO:0000256" key="7">
    <source>
        <dbReference type="SAM" id="MobiDB-lite"/>
    </source>
</evidence>
<dbReference type="Gene3D" id="2.60.60.20">
    <property type="entry name" value="PLAT/LH2 domain"/>
    <property type="match status" value="1"/>
</dbReference>
<dbReference type="Pfam" id="PF01477">
    <property type="entry name" value="PLAT"/>
    <property type="match status" value="1"/>
</dbReference>
<evidence type="ECO:0000256" key="2">
    <source>
        <dbReference type="ARBA" id="ARBA00007200"/>
    </source>
</evidence>
<evidence type="ECO:0000256" key="6">
    <source>
        <dbReference type="PROSITE-ProRule" id="PRU00152"/>
    </source>
</evidence>